<accession>A0A1H4R1U5</accession>
<dbReference type="AlphaFoldDB" id="A0A1H4R1U5"/>
<feature type="region of interest" description="Disordered" evidence="2">
    <location>
        <begin position="366"/>
        <end position="387"/>
    </location>
</feature>
<organism evidence="5 6">
    <name type="scientific">Microbacterium hydrocarbonoxydans</name>
    <dbReference type="NCBI Taxonomy" id="273678"/>
    <lineage>
        <taxon>Bacteria</taxon>
        <taxon>Bacillati</taxon>
        <taxon>Actinomycetota</taxon>
        <taxon>Actinomycetes</taxon>
        <taxon>Micrococcales</taxon>
        <taxon>Microbacteriaceae</taxon>
        <taxon>Microbacterium</taxon>
    </lineage>
</organism>
<comment type="similarity">
    <text evidence="1">Belongs to the bacterial solute-binding protein 8 family.</text>
</comment>
<dbReference type="Proteomes" id="UP000183750">
    <property type="component" value="Unassembled WGS sequence"/>
</dbReference>
<protein>
    <submittedName>
        <fullName evidence="5">Iron complex transport system substrate-binding protein</fullName>
    </submittedName>
</protein>
<dbReference type="InterPro" id="IPR002491">
    <property type="entry name" value="ABC_transptr_periplasmic_BD"/>
</dbReference>
<evidence type="ECO:0000256" key="2">
    <source>
        <dbReference type="SAM" id="MobiDB-lite"/>
    </source>
</evidence>
<evidence type="ECO:0000256" key="1">
    <source>
        <dbReference type="ARBA" id="ARBA00008814"/>
    </source>
</evidence>
<reference evidence="6" key="1">
    <citation type="submission" date="2016-10" db="EMBL/GenBank/DDBJ databases">
        <authorList>
            <person name="Varghese N."/>
            <person name="Submissions S."/>
        </authorList>
    </citation>
    <scope>NUCLEOTIDE SEQUENCE [LARGE SCALE GENOMIC DNA]</scope>
    <source>
        <strain evidence="6">DSM 16089</strain>
    </source>
</reference>
<feature type="domain" description="Fe/B12 periplasmic-binding" evidence="4">
    <location>
        <begin position="102"/>
        <end position="366"/>
    </location>
</feature>
<name>A0A1H4R1U5_9MICO</name>
<dbReference type="OrthoDB" id="9797736at2"/>
<dbReference type="EMBL" id="FNSQ01000005">
    <property type="protein sequence ID" value="SEC25714.1"/>
    <property type="molecule type" value="Genomic_DNA"/>
</dbReference>
<evidence type="ECO:0000313" key="5">
    <source>
        <dbReference type="EMBL" id="SEC25714.1"/>
    </source>
</evidence>
<dbReference type="PROSITE" id="PS50983">
    <property type="entry name" value="FE_B12_PBP"/>
    <property type="match status" value="1"/>
</dbReference>
<dbReference type="PANTHER" id="PTHR30535:SF4">
    <property type="entry name" value="HEMIN-BINDING PERIPLASMIC PROTEIN HMUT"/>
    <property type="match status" value="1"/>
</dbReference>
<dbReference type="InterPro" id="IPR050902">
    <property type="entry name" value="ABC_Transporter_SBP"/>
</dbReference>
<dbReference type="Gene3D" id="3.40.50.1980">
    <property type="entry name" value="Nitrogenase molybdenum iron protein domain"/>
    <property type="match status" value="2"/>
</dbReference>
<evidence type="ECO:0000259" key="4">
    <source>
        <dbReference type="PROSITE" id="PS50983"/>
    </source>
</evidence>
<keyword evidence="3" id="KW-0732">Signal</keyword>
<sequence length="387" mass="39867">MRRLPAVLVSAVLAVALAGCAGSAATGSPPAASAEESCPQASVPLSDLDLVDDVRAVTGGSTACLSSQAIDPVDDDSAPQLPVTVTDSEGRTVEISDVDRILPIDISGTIASTVFALGLGDQVVGRDSSTRFAGTEDLPVVTKTGHTLNAEAILELAPTVILTDTTIGPKEIRQQLRDAGIAIVVISSDRRLDTTDELVTEIAAALGVPRRGAALIERLDTDLEATRAEIAEVVPADVDDRARMLFLYVRGNANIYYMFGEDSGADSLIDAVGGVDVAAEIGWEGMKPMTAEALVAAKPDVLVMMTDGLESVDGIDGLIERIPAIAETPAGAHRRVIDMEDSEILSFGPRSADVIAAIARALYAPASGSASGSASDPAPSEPSEPAT</sequence>
<dbReference type="PANTHER" id="PTHR30535">
    <property type="entry name" value="VITAMIN B12-BINDING PROTEIN"/>
    <property type="match status" value="1"/>
</dbReference>
<dbReference type="Pfam" id="PF01497">
    <property type="entry name" value="Peripla_BP_2"/>
    <property type="match status" value="1"/>
</dbReference>
<dbReference type="SUPFAM" id="SSF53807">
    <property type="entry name" value="Helical backbone' metal receptor"/>
    <property type="match status" value="1"/>
</dbReference>
<proteinExistence type="inferred from homology"/>
<dbReference type="RefSeq" id="WP_060927074.1">
    <property type="nucleotide sequence ID" value="NZ_FNSQ01000005.1"/>
</dbReference>
<keyword evidence="6" id="KW-1185">Reference proteome</keyword>
<evidence type="ECO:0000313" key="6">
    <source>
        <dbReference type="Proteomes" id="UP000183750"/>
    </source>
</evidence>
<feature type="signal peptide" evidence="3">
    <location>
        <begin position="1"/>
        <end position="24"/>
    </location>
</feature>
<gene>
    <name evidence="5" type="ORF">SAMN04489807_3263</name>
</gene>
<feature type="chain" id="PRO_5038727369" evidence="3">
    <location>
        <begin position="25"/>
        <end position="387"/>
    </location>
</feature>
<dbReference type="PROSITE" id="PS51257">
    <property type="entry name" value="PROKAR_LIPOPROTEIN"/>
    <property type="match status" value="1"/>
</dbReference>
<evidence type="ECO:0000256" key="3">
    <source>
        <dbReference type="SAM" id="SignalP"/>
    </source>
</evidence>